<accession>A0ABY5RQS0</accession>
<sequence length="615" mass="67880">MRPRKTDRFMLGGGDGTVSASSQAQSLPAAEDVRAQLDVLLASPDLDAPARARRFLRYVVEETLAGRAERIKAYAIGTEVFERNADFDAQGDPVVRIEAGRLRRALERYYLSGGTSDSVVITIPKGGYVPHFAWRTAPVADADPVPVTVSPGSPADSPPRRRIPWPIAVACLAFLGGLLLWAPWRDGVSRTPQAPAPLPPGGPTLVVLPLEALGEPSAKSYADGLTEEVLSQFARFKEITVLGRETSRSIMPGTDMARIRRDLGVRYVLEGSVRAAAHRLRITGRLIDAQTRAVLWSQTYDEDLQVRDLFTIQDEVARRVATAVAQPYGIIQRADGTRTGSRPPDDLEAYACTLRFYDYRAALTEDSHGAIRTCLERAVAVHPDYATAWAMLSILYLDEDRFGFNPRAKASPPIQRSLEAARRAIRLDPENVRALQALMMALFFAEQPTEALEVGERAVTLNPNDTELLGEYGTCLSQAGAWRRGAELIEQALARNPGHSGYYSGVLAVYAYMQRDYERAETLIRQAALEKFPLYHFVAAVIYAQLGKASEAAEARDTFLRMRPMIFEHWDAEMAKRNYRPEDAAHYAEGARKAGFPVPARTAAESTLEARASRH</sequence>
<dbReference type="Pfam" id="PF14559">
    <property type="entry name" value="TPR_19"/>
    <property type="match status" value="1"/>
</dbReference>
<dbReference type="PANTHER" id="PTHR12558:SF33">
    <property type="entry name" value="BLL7664 PROTEIN"/>
    <property type="match status" value="1"/>
</dbReference>
<name>A0ABY5RQS0_9HYPH</name>
<dbReference type="PANTHER" id="PTHR12558">
    <property type="entry name" value="CELL DIVISION CYCLE 16,23,27"/>
    <property type="match status" value="1"/>
</dbReference>
<dbReference type="RefSeq" id="WP_259060379.1">
    <property type="nucleotide sequence ID" value="NZ_CP102845.1"/>
</dbReference>
<evidence type="ECO:0000313" key="3">
    <source>
        <dbReference type="Proteomes" id="UP001017257"/>
    </source>
</evidence>
<evidence type="ECO:0000313" key="2">
    <source>
        <dbReference type="EMBL" id="UVF19606.1"/>
    </source>
</evidence>
<dbReference type="InterPro" id="IPR011990">
    <property type="entry name" value="TPR-like_helical_dom_sf"/>
</dbReference>
<dbReference type="Proteomes" id="UP001017257">
    <property type="component" value="Chromosome"/>
</dbReference>
<dbReference type="SUPFAM" id="SSF48452">
    <property type="entry name" value="TPR-like"/>
    <property type="match status" value="1"/>
</dbReference>
<protein>
    <submittedName>
        <fullName evidence="2">Tetratricopeptide repeat protein</fullName>
    </submittedName>
</protein>
<evidence type="ECO:0000256" key="1">
    <source>
        <dbReference type="SAM" id="MobiDB-lite"/>
    </source>
</evidence>
<dbReference type="EMBL" id="CP102845">
    <property type="protein sequence ID" value="UVF19606.1"/>
    <property type="molecule type" value="Genomic_DNA"/>
</dbReference>
<dbReference type="Gene3D" id="1.25.40.10">
    <property type="entry name" value="Tetratricopeptide repeat domain"/>
    <property type="match status" value="1"/>
</dbReference>
<proteinExistence type="predicted"/>
<reference evidence="2" key="1">
    <citation type="submission" date="2022-08" db="EMBL/GenBank/DDBJ databases">
        <title>Microvirga terrae sp. nov., isolated from soil.</title>
        <authorList>
            <person name="Kim K.H."/>
            <person name="Seo Y.L."/>
            <person name="Kim J.M."/>
            <person name="Lee J.K."/>
            <person name="Han D.M."/>
            <person name="Jeon C.O."/>
        </authorList>
    </citation>
    <scope>NUCLEOTIDE SEQUENCE</scope>
    <source>
        <strain evidence="2">R24</strain>
    </source>
</reference>
<organism evidence="2 3">
    <name type="scientific">Microvirga terrae</name>
    <dbReference type="NCBI Taxonomy" id="2740529"/>
    <lineage>
        <taxon>Bacteria</taxon>
        <taxon>Pseudomonadati</taxon>
        <taxon>Pseudomonadota</taxon>
        <taxon>Alphaproteobacteria</taxon>
        <taxon>Hyphomicrobiales</taxon>
        <taxon>Methylobacteriaceae</taxon>
        <taxon>Microvirga</taxon>
    </lineage>
</organism>
<feature type="region of interest" description="Disordered" evidence="1">
    <location>
        <begin position="1"/>
        <end position="25"/>
    </location>
</feature>
<keyword evidence="3" id="KW-1185">Reference proteome</keyword>
<gene>
    <name evidence="2" type="ORF">HPT29_000125</name>
</gene>